<dbReference type="SUPFAM" id="SSF90123">
    <property type="entry name" value="ABC transporter transmembrane region"/>
    <property type="match status" value="1"/>
</dbReference>
<dbReference type="PANTHER" id="PTHR11384:SF59">
    <property type="entry name" value="LYSOSOMAL COBALAMIN TRANSPORTER ABCD4"/>
    <property type="match status" value="1"/>
</dbReference>
<dbReference type="PROSITE" id="PS00675">
    <property type="entry name" value="SIGMA54_INTERACT_1"/>
    <property type="match status" value="1"/>
</dbReference>
<dbReference type="EnsemblProtists" id="EOD08248">
    <property type="protein sequence ID" value="EOD08248"/>
    <property type="gene ID" value="EMIHUDRAFT_217861"/>
</dbReference>
<dbReference type="AlphaFoldDB" id="A0A0D3IAG3"/>
<dbReference type="InterPro" id="IPR036640">
    <property type="entry name" value="ABC1_TM_sf"/>
</dbReference>
<dbReference type="InterPro" id="IPR025662">
    <property type="entry name" value="Sigma_54_int_dom_ATP-bd_1"/>
</dbReference>
<keyword evidence="4" id="KW-1133">Transmembrane helix</keyword>
<evidence type="ECO:0000256" key="5">
    <source>
        <dbReference type="ARBA" id="ARBA00023136"/>
    </source>
</evidence>
<dbReference type="PROSITE" id="PS50929">
    <property type="entry name" value="ABC_TM1F"/>
    <property type="match status" value="1"/>
</dbReference>
<name>A0A0D3IAG3_EMIH1</name>
<reference evidence="8" key="2">
    <citation type="submission" date="2024-10" db="UniProtKB">
        <authorList>
            <consortium name="EnsemblProtists"/>
        </authorList>
    </citation>
    <scope>IDENTIFICATION</scope>
</reference>
<dbReference type="InterPro" id="IPR027417">
    <property type="entry name" value="P-loop_NTPase"/>
</dbReference>
<proteinExistence type="inferred from homology"/>
<feature type="region of interest" description="Disordered" evidence="6">
    <location>
        <begin position="167"/>
        <end position="189"/>
    </location>
</feature>
<dbReference type="Pfam" id="PF06472">
    <property type="entry name" value="ABC_membrane_2"/>
    <property type="match status" value="1"/>
</dbReference>
<keyword evidence="9" id="KW-1185">Reference proteome</keyword>
<evidence type="ECO:0000256" key="6">
    <source>
        <dbReference type="SAM" id="MobiDB-lite"/>
    </source>
</evidence>
<keyword evidence="2" id="KW-0813">Transport</keyword>
<dbReference type="PANTHER" id="PTHR11384">
    <property type="entry name" value="ATP-BINDING CASSETTE, SUB-FAMILY D MEMBER"/>
    <property type="match status" value="1"/>
</dbReference>
<evidence type="ECO:0000256" key="2">
    <source>
        <dbReference type="ARBA" id="ARBA00022448"/>
    </source>
</evidence>
<evidence type="ECO:0000313" key="9">
    <source>
        <dbReference type="Proteomes" id="UP000013827"/>
    </source>
</evidence>
<reference evidence="9" key="1">
    <citation type="journal article" date="2013" name="Nature">
        <title>Pan genome of the phytoplankton Emiliania underpins its global distribution.</title>
        <authorList>
            <person name="Read B.A."/>
            <person name="Kegel J."/>
            <person name="Klute M.J."/>
            <person name="Kuo A."/>
            <person name="Lefebvre S.C."/>
            <person name="Maumus F."/>
            <person name="Mayer C."/>
            <person name="Miller J."/>
            <person name="Monier A."/>
            <person name="Salamov A."/>
            <person name="Young J."/>
            <person name="Aguilar M."/>
            <person name="Claverie J.M."/>
            <person name="Frickenhaus S."/>
            <person name="Gonzalez K."/>
            <person name="Herman E.K."/>
            <person name="Lin Y.C."/>
            <person name="Napier J."/>
            <person name="Ogata H."/>
            <person name="Sarno A.F."/>
            <person name="Shmutz J."/>
            <person name="Schroeder D."/>
            <person name="de Vargas C."/>
            <person name="Verret F."/>
            <person name="von Dassow P."/>
            <person name="Valentin K."/>
            <person name="Van de Peer Y."/>
            <person name="Wheeler G."/>
            <person name="Dacks J.B."/>
            <person name="Delwiche C.F."/>
            <person name="Dyhrman S.T."/>
            <person name="Glockner G."/>
            <person name="John U."/>
            <person name="Richards T."/>
            <person name="Worden A.Z."/>
            <person name="Zhang X."/>
            <person name="Grigoriev I.V."/>
            <person name="Allen A.E."/>
            <person name="Bidle K."/>
            <person name="Borodovsky M."/>
            <person name="Bowler C."/>
            <person name="Brownlee C."/>
            <person name="Cock J.M."/>
            <person name="Elias M."/>
            <person name="Gladyshev V.N."/>
            <person name="Groth M."/>
            <person name="Guda C."/>
            <person name="Hadaegh A."/>
            <person name="Iglesias-Rodriguez M.D."/>
            <person name="Jenkins J."/>
            <person name="Jones B.M."/>
            <person name="Lawson T."/>
            <person name="Leese F."/>
            <person name="Lindquist E."/>
            <person name="Lobanov A."/>
            <person name="Lomsadze A."/>
            <person name="Malik S.B."/>
            <person name="Marsh M.E."/>
            <person name="Mackinder L."/>
            <person name="Mock T."/>
            <person name="Mueller-Roeber B."/>
            <person name="Pagarete A."/>
            <person name="Parker M."/>
            <person name="Probert I."/>
            <person name="Quesneville H."/>
            <person name="Raines C."/>
            <person name="Rensing S.A."/>
            <person name="Riano-Pachon D.M."/>
            <person name="Richier S."/>
            <person name="Rokitta S."/>
            <person name="Shiraiwa Y."/>
            <person name="Soanes D.M."/>
            <person name="van der Giezen M."/>
            <person name="Wahlund T.M."/>
            <person name="Williams B."/>
            <person name="Wilson W."/>
            <person name="Wolfe G."/>
            <person name="Wurch L.L."/>
        </authorList>
    </citation>
    <scope>NUCLEOTIDE SEQUENCE</scope>
</reference>
<keyword evidence="3" id="KW-0812">Transmembrane</keyword>
<keyword evidence="5" id="KW-0472">Membrane</keyword>
<dbReference type="GO" id="GO:0140359">
    <property type="term" value="F:ABC-type transporter activity"/>
    <property type="evidence" value="ECO:0007669"/>
    <property type="project" value="InterPro"/>
</dbReference>
<dbReference type="GO" id="GO:0016887">
    <property type="term" value="F:ATP hydrolysis activity"/>
    <property type="evidence" value="ECO:0007669"/>
    <property type="project" value="InterPro"/>
</dbReference>
<dbReference type="Proteomes" id="UP000013827">
    <property type="component" value="Unassembled WGS sequence"/>
</dbReference>
<dbReference type="HOGENOM" id="CLU_951862_0_0_1"/>
<evidence type="ECO:0000256" key="4">
    <source>
        <dbReference type="ARBA" id="ARBA00022989"/>
    </source>
</evidence>
<dbReference type="Gene3D" id="1.20.1560.10">
    <property type="entry name" value="ABC transporter type 1, transmembrane domain"/>
    <property type="match status" value="1"/>
</dbReference>
<feature type="domain" description="ABC transmembrane type-1" evidence="7">
    <location>
        <begin position="1"/>
        <end position="115"/>
    </location>
</feature>
<dbReference type="KEGG" id="ehx:EMIHUDRAFT_217861"/>
<organism evidence="8 9">
    <name type="scientific">Emiliania huxleyi (strain CCMP1516)</name>
    <dbReference type="NCBI Taxonomy" id="280463"/>
    <lineage>
        <taxon>Eukaryota</taxon>
        <taxon>Haptista</taxon>
        <taxon>Haptophyta</taxon>
        <taxon>Prymnesiophyceae</taxon>
        <taxon>Isochrysidales</taxon>
        <taxon>Noelaerhabdaceae</taxon>
        <taxon>Emiliania</taxon>
    </lineage>
</organism>
<dbReference type="GeneID" id="17254257"/>
<accession>A0A0D3IAG3</accession>
<protein>
    <recommendedName>
        <fullName evidence="7">ABC transmembrane type-1 domain-containing protein</fullName>
    </recommendedName>
</protein>
<dbReference type="PaxDb" id="2903-EOD08248"/>
<evidence type="ECO:0000313" key="8">
    <source>
        <dbReference type="EnsemblProtists" id="EOD08248"/>
    </source>
</evidence>
<dbReference type="SUPFAM" id="SSF52540">
    <property type="entry name" value="P-loop containing nucleoside triphosphate hydrolases"/>
    <property type="match status" value="1"/>
</dbReference>
<comment type="similarity">
    <text evidence="1">Belongs to the ABC transporter superfamily. ABCD family. Peroxisomal fatty acyl CoA transporter (TC 3.A.1.203) subfamily.</text>
</comment>
<dbReference type="GO" id="GO:0016020">
    <property type="term" value="C:membrane"/>
    <property type="evidence" value="ECO:0007669"/>
    <property type="project" value="InterPro"/>
</dbReference>
<dbReference type="eggNOG" id="KOG0060">
    <property type="taxonomic scope" value="Eukaryota"/>
</dbReference>
<feature type="compositionally biased region" description="Pro residues" evidence="6">
    <location>
        <begin position="176"/>
        <end position="189"/>
    </location>
</feature>
<dbReference type="Pfam" id="PF00005">
    <property type="entry name" value="ABC_tran"/>
    <property type="match status" value="1"/>
</dbReference>
<dbReference type="InterPro" id="IPR050835">
    <property type="entry name" value="ABC_transporter_sub-D"/>
</dbReference>
<sequence length="293" mass="31560">VLLREANLRYSLVRLRENAESIAFYGGEAQEAREVRDRLEGAVEGRRAVLGTQRNLEFFTTAYRYAIQILPVLVVSPLYFAGTIELGVITQSSGAFNSILDDLSLIVNEFEGISRFSAGLRRLTAFVERMEGYQRNASNATFVLSEAQRAKLVETAGDGPPGFLRMLGKGDSAAPSTPPVPAPPSPSPLPLSDGIHNLELAILSGSRALAIDDLSLLTPDGSRLLFANVSLTVRCGEHLLVTGQSGAGKSSMLRAIAGLWTRGSGIVTRPLTADTMFLPQRPYCALGSLRQQL</sequence>
<dbReference type="RefSeq" id="XP_005760677.1">
    <property type="nucleotide sequence ID" value="XM_005760620.1"/>
</dbReference>
<evidence type="ECO:0000256" key="3">
    <source>
        <dbReference type="ARBA" id="ARBA00022692"/>
    </source>
</evidence>
<evidence type="ECO:0000259" key="7">
    <source>
        <dbReference type="PROSITE" id="PS50929"/>
    </source>
</evidence>
<dbReference type="InterPro" id="IPR011527">
    <property type="entry name" value="ABC1_TM_dom"/>
</dbReference>
<evidence type="ECO:0000256" key="1">
    <source>
        <dbReference type="ARBA" id="ARBA00008575"/>
    </source>
</evidence>
<dbReference type="Gene3D" id="3.40.50.300">
    <property type="entry name" value="P-loop containing nucleotide triphosphate hydrolases"/>
    <property type="match status" value="1"/>
</dbReference>
<dbReference type="InterPro" id="IPR003439">
    <property type="entry name" value="ABC_transporter-like_ATP-bd"/>
</dbReference>
<dbReference type="STRING" id="2903.R1BER4"/>
<dbReference type="GO" id="GO:0005524">
    <property type="term" value="F:ATP binding"/>
    <property type="evidence" value="ECO:0007669"/>
    <property type="project" value="InterPro"/>
</dbReference>